<dbReference type="Pfam" id="PF05222">
    <property type="entry name" value="AlaDh_PNT_N"/>
    <property type="match status" value="1"/>
</dbReference>
<keyword evidence="13" id="KW-1185">Reference proteome</keyword>
<dbReference type="SUPFAM" id="SSF52283">
    <property type="entry name" value="Formate/glycerate dehydrogenase catalytic domain-like"/>
    <property type="match status" value="1"/>
</dbReference>
<dbReference type="PANTHER" id="PTHR10160">
    <property type="entry name" value="NAD(P) TRANSHYDROGENASE"/>
    <property type="match status" value="1"/>
</dbReference>
<dbReference type="OrthoDB" id="9804592at2"/>
<evidence type="ECO:0000256" key="2">
    <source>
        <dbReference type="ARBA" id="ARBA00005689"/>
    </source>
</evidence>
<feature type="region of interest" description="Disordered" evidence="9">
    <location>
        <begin position="385"/>
        <end position="406"/>
    </location>
</feature>
<keyword evidence="6" id="KW-1278">Translocase</keyword>
<reference evidence="12 13" key="1">
    <citation type="submission" date="2016-10" db="EMBL/GenBank/DDBJ databases">
        <authorList>
            <person name="de Groot N.N."/>
        </authorList>
    </citation>
    <scope>NUCLEOTIDE SEQUENCE [LARGE SCALE GENOMIC DNA]</scope>
    <source>
        <strain evidence="12 13">CGMCC 4.5739</strain>
    </source>
</reference>
<evidence type="ECO:0000256" key="6">
    <source>
        <dbReference type="ARBA" id="ARBA00022967"/>
    </source>
</evidence>
<evidence type="ECO:0000259" key="10">
    <source>
        <dbReference type="SMART" id="SM01002"/>
    </source>
</evidence>
<dbReference type="AlphaFoldDB" id="A0A1I1SKD9"/>
<dbReference type="RefSeq" id="WP_093840868.1">
    <property type="nucleotide sequence ID" value="NZ_FOLM01000016.1"/>
</dbReference>
<dbReference type="GO" id="GO:0005886">
    <property type="term" value="C:plasma membrane"/>
    <property type="evidence" value="ECO:0007669"/>
    <property type="project" value="TreeGrafter"/>
</dbReference>
<evidence type="ECO:0000256" key="4">
    <source>
        <dbReference type="ARBA" id="ARBA00022741"/>
    </source>
</evidence>
<dbReference type="SUPFAM" id="SSF51735">
    <property type="entry name" value="NAD(P)-binding Rossmann-fold domains"/>
    <property type="match status" value="1"/>
</dbReference>
<feature type="domain" description="Alanine dehydrogenase/pyridine nucleotide transhydrogenase N-terminal" evidence="11">
    <location>
        <begin position="7"/>
        <end position="146"/>
    </location>
</feature>
<keyword evidence="4" id="KW-0547">Nucleotide-binding</keyword>
<evidence type="ECO:0000256" key="9">
    <source>
        <dbReference type="SAM" id="MobiDB-lite"/>
    </source>
</evidence>
<dbReference type="Gene3D" id="3.40.50.720">
    <property type="entry name" value="NAD(P)-binding Rossmann-like Domain"/>
    <property type="match status" value="2"/>
</dbReference>
<evidence type="ECO:0000313" key="12">
    <source>
        <dbReference type="EMBL" id="SFD45118.1"/>
    </source>
</evidence>
<dbReference type="InterPro" id="IPR008143">
    <property type="entry name" value="Ala_DH/PNT_CS2"/>
</dbReference>
<dbReference type="GO" id="GO:0008750">
    <property type="term" value="F:proton-translocating NAD(P)+ transhydrogenase activity"/>
    <property type="evidence" value="ECO:0007669"/>
    <property type="project" value="UniProtKB-EC"/>
</dbReference>
<comment type="catalytic activity">
    <reaction evidence="8">
        <text>NAD(+) + NADPH + H(+)(in) = NADH + NADP(+) + H(+)(out)</text>
        <dbReference type="Rhea" id="RHEA:47992"/>
        <dbReference type="ChEBI" id="CHEBI:15378"/>
        <dbReference type="ChEBI" id="CHEBI:57540"/>
        <dbReference type="ChEBI" id="CHEBI:57783"/>
        <dbReference type="ChEBI" id="CHEBI:57945"/>
        <dbReference type="ChEBI" id="CHEBI:58349"/>
        <dbReference type="EC" id="7.1.1.1"/>
    </reaction>
</comment>
<sequence length="406" mass="41240">MGKITVGVVRERAPGERRVAMVPDVLSRLAPLEAQILVETGAGAGAWFADADYTAAGAEVVPGEEVWARADVVLCVRPPEPADGTGDPPGPRAGQLLAGLLEPLRRPALMRDWAERGVTAVSLDLLPRTLSRAQSMDALTSQANIAGYKAVILAADAYDRYFPMLTTAAGTSKPAAVLILGAGVAGLQAIATARRLGAVVTGYDVRPAAKGEVESLGAKFLELPGVGSGAGTGGYARELTPGEQQAQQEALDAHIARSDIVITTAQVPGRRPPLLVTGAALERMRPGSVVVDMAASELGGNVEHSRPDKTTVLDGGVTLIGAGNLPSAMATASSTAYARNVTALLGLLVRDGAVVIDREDEIQAGVVVTHDGAVVGEKVAALLDPPAATAGTEPATGGTTTPGGAA</sequence>
<dbReference type="InterPro" id="IPR007698">
    <property type="entry name" value="AlaDH/PNT_NAD(H)-bd"/>
</dbReference>
<dbReference type="STRING" id="910347.SAMN05421773_1164"/>
<organism evidence="12 13">
    <name type="scientific">Streptomyces aidingensis</name>
    <dbReference type="NCBI Taxonomy" id="910347"/>
    <lineage>
        <taxon>Bacteria</taxon>
        <taxon>Bacillati</taxon>
        <taxon>Actinomycetota</taxon>
        <taxon>Actinomycetes</taxon>
        <taxon>Kitasatosporales</taxon>
        <taxon>Streptomycetaceae</taxon>
        <taxon>Streptomyces</taxon>
    </lineage>
</organism>
<proteinExistence type="inferred from homology"/>
<accession>A0A1I1SKD9</accession>
<comment type="function">
    <text evidence="1">The transhydrogenation between NADH and NADP is coupled to respiration and ATP hydrolysis and functions as a proton pump across the membrane.</text>
</comment>
<evidence type="ECO:0000259" key="11">
    <source>
        <dbReference type="SMART" id="SM01003"/>
    </source>
</evidence>
<name>A0A1I1SKD9_9ACTN</name>
<dbReference type="Proteomes" id="UP000199207">
    <property type="component" value="Unassembled WGS sequence"/>
</dbReference>
<dbReference type="PROSITE" id="PS00837">
    <property type="entry name" value="ALADH_PNT_2"/>
    <property type="match status" value="1"/>
</dbReference>
<keyword evidence="5" id="KW-0521">NADP</keyword>
<dbReference type="EC" id="7.1.1.1" evidence="3"/>
<evidence type="ECO:0000313" key="13">
    <source>
        <dbReference type="Proteomes" id="UP000199207"/>
    </source>
</evidence>
<dbReference type="CDD" id="cd05304">
    <property type="entry name" value="Rubrum_tdh"/>
    <property type="match status" value="1"/>
</dbReference>
<dbReference type="InterPro" id="IPR007886">
    <property type="entry name" value="AlaDH/PNT_N"/>
</dbReference>
<dbReference type="SMART" id="SM01002">
    <property type="entry name" value="AlaDh_PNT_C"/>
    <property type="match status" value="1"/>
</dbReference>
<comment type="similarity">
    <text evidence="2">Belongs to the AlaDH/PNT family.</text>
</comment>
<feature type="domain" description="Alanine dehydrogenase/pyridine nucleotide transhydrogenase NAD(H)-binding" evidence="10">
    <location>
        <begin position="155"/>
        <end position="321"/>
    </location>
</feature>
<evidence type="ECO:0000256" key="3">
    <source>
        <dbReference type="ARBA" id="ARBA00012943"/>
    </source>
</evidence>
<gene>
    <name evidence="12" type="ORF">SAMN05421773_1164</name>
</gene>
<evidence type="ECO:0000256" key="7">
    <source>
        <dbReference type="ARBA" id="ARBA00023027"/>
    </source>
</evidence>
<dbReference type="GO" id="GO:0050661">
    <property type="term" value="F:NADP binding"/>
    <property type="evidence" value="ECO:0007669"/>
    <property type="project" value="TreeGrafter"/>
</dbReference>
<dbReference type="InterPro" id="IPR036291">
    <property type="entry name" value="NAD(P)-bd_dom_sf"/>
</dbReference>
<evidence type="ECO:0000256" key="5">
    <source>
        <dbReference type="ARBA" id="ARBA00022857"/>
    </source>
</evidence>
<dbReference type="Pfam" id="PF01262">
    <property type="entry name" value="AlaDh_PNT_C"/>
    <property type="match status" value="1"/>
</dbReference>
<dbReference type="GO" id="GO:0006740">
    <property type="term" value="P:NADPH regeneration"/>
    <property type="evidence" value="ECO:0007669"/>
    <property type="project" value="TreeGrafter"/>
</dbReference>
<protein>
    <recommendedName>
        <fullName evidence="3">proton-translocating NAD(P)(+) transhydrogenase</fullName>
        <ecNumber evidence="3">7.1.1.1</ecNumber>
    </recommendedName>
</protein>
<evidence type="ECO:0000256" key="8">
    <source>
        <dbReference type="ARBA" id="ARBA00048202"/>
    </source>
</evidence>
<dbReference type="SMART" id="SM01003">
    <property type="entry name" value="AlaDh_PNT_N"/>
    <property type="match status" value="1"/>
</dbReference>
<dbReference type="PANTHER" id="PTHR10160:SF19">
    <property type="entry name" value="PROTON-TRANSLOCATING NAD(P)(+) TRANSHYDROGENASE"/>
    <property type="match status" value="1"/>
</dbReference>
<keyword evidence="7" id="KW-0520">NAD</keyword>
<evidence type="ECO:0000256" key="1">
    <source>
        <dbReference type="ARBA" id="ARBA00003943"/>
    </source>
</evidence>
<dbReference type="GO" id="GO:0016491">
    <property type="term" value="F:oxidoreductase activity"/>
    <property type="evidence" value="ECO:0007669"/>
    <property type="project" value="InterPro"/>
</dbReference>
<dbReference type="EMBL" id="FOLM01000016">
    <property type="protein sequence ID" value="SFD45118.1"/>
    <property type="molecule type" value="Genomic_DNA"/>
</dbReference>